<organism evidence="1 2">
    <name type="scientific">Sphingomonas guangdongensis</name>
    <dbReference type="NCBI Taxonomy" id="1141890"/>
    <lineage>
        <taxon>Bacteria</taxon>
        <taxon>Pseudomonadati</taxon>
        <taxon>Pseudomonadota</taxon>
        <taxon>Alphaproteobacteria</taxon>
        <taxon>Sphingomonadales</taxon>
        <taxon>Sphingomonadaceae</taxon>
        <taxon>Sphingomonas</taxon>
    </lineage>
</organism>
<dbReference type="Proteomes" id="UP000219494">
    <property type="component" value="Unassembled WGS sequence"/>
</dbReference>
<dbReference type="EMBL" id="OBMI01000001">
    <property type="protein sequence ID" value="SOB81152.1"/>
    <property type="molecule type" value="Genomic_DNA"/>
</dbReference>
<reference evidence="1 2" key="1">
    <citation type="submission" date="2017-07" db="EMBL/GenBank/DDBJ databases">
        <authorList>
            <person name="Sun Z.S."/>
            <person name="Albrecht U."/>
            <person name="Echele G."/>
            <person name="Lee C.C."/>
        </authorList>
    </citation>
    <scope>NUCLEOTIDE SEQUENCE [LARGE SCALE GENOMIC DNA]</scope>
    <source>
        <strain evidence="1 2">CGMCC 1.12672</strain>
    </source>
</reference>
<accession>A0A285QM34</accession>
<sequence>MTKNYEVNDADQEAIGIMIAINLKLGWHVDNSMLVALSPAYWEYQYVPQAELLLVPTGASHGRVRLDVMGACREARCDAIILSAGQTSDGARQTYATVIRWSSNGARWHGPHLPWLSASGDQLWLTPDPRALAADEPAFSLDLLGLSDTAAPYTDALDQDRGLTAARAFIDQALGG</sequence>
<protein>
    <submittedName>
        <fullName evidence="1">Uncharacterized protein</fullName>
    </submittedName>
</protein>
<gene>
    <name evidence="1" type="ORF">SAMN06297144_1425</name>
</gene>
<proteinExistence type="predicted"/>
<keyword evidence="2" id="KW-1185">Reference proteome</keyword>
<name>A0A285QM34_9SPHN</name>
<dbReference type="OrthoDB" id="7584513at2"/>
<dbReference type="RefSeq" id="WP_097063194.1">
    <property type="nucleotide sequence ID" value="NZ_OBMI01000001.1"/>
</dbReference>
<evidence type="ECO:0000313" key="2">
    <source>
        <dbReference type="Proteomes" id="UP000219494"/>
    </source>
</evidence>
<evidence type="ECO:0000313" key="1">
    <source>
        <dbReference type="EMBL" id="SOB81152.1"/>
    </source>
</evidence>
<dbReference type="AlphaFoldDB" id="A0A285QM34"/>